<evidence type="ECO:0000313" key="9">
    <source>
        <dbReference type="EMBL" id="NUZ05905.1"/>
    </source>
</evidence>
<dbReference type="Gene3D" id="2.40.160.60">
    <property type="entry name" value="Outer membrane protein transport protein (OMPP1/FadL/TodX)"/>
    <property type="match status" value="1"/>
</dbReference>
<dbReference type="SUPFAM" id="SSF56935">
    <property type="entry name" value="Porins"/>
    <property type="match status" value="1"/>
</dbReference>
<dbReference type="GO" id="GO:0009279">
    <property type="term" value="C:cell outer membrane"/>
    <property type="evidence" value="ECO:0007669"/>
    <property type="project" value="UniProtKB-SubCell"/>
</dbReference>
<evidence type="ECO:0000256" key="1">
    <source>
        <dbReference type="ARBA" id="ARBA00004571"/>
    </source>
</evidence>
<keyword evidence="9" id="KW-0675">Receptor</keyword>
<keyword evidence="4" id="KW-0812">Transmembrane</keyword>
<keyword evidence="5" id="KW-0732">Signal</keyword>
<dbReference type="GO" id="GO:0015483">
    <property type="term" value="F:long-chain fatty acid transporting porin activity"/>
    <property type="evidence" value="ECO:0007669"/>
    <property type="project" value="TreeGrafter"/>
</dbReference>
<gene>
    <name evidence="9" type="ORF">HQN59_09015</name>
</gene>
<evidence type="ECO:0000256" key="5">
    <source>
        <dbReference type="ARBA" id="ARBA00022729"/>
    </source>
</evidence>
<dbReference type="InterPro" id="IPR005017">
    <property type="entry name" value="OMPP1/FadL/TodX"/>
</dbReference>
<protein>
    <submittedName>
        <fullName evidence="9">TonB-dependent receptor</fullName>
    </submittedName>
</protein>
<feature type="region of interest" description="Disordered" evidence="8">
    <location>
        <begin position="95"/>
        <end position="124"/>
    </location>
</feature>
<dbReference type="PANTHER" id="PTHR35093">
    <property type="entry name" value="OUTER MEMBRANE PROTEIN NMB0088-RELATED"/>
    <property type="match status" value="1"/>
</dbReference>
<dbReference type="Proteomes" id="UP000529637">
    <property type="component" value="Unassembled WGS sequence"/>
</dbReference>
<comment type="caution">
    <text evidence="9">The sequence shown here is derived from an EMBL/GenBank/DDBJ whole genome shotgun (WGS) entry which is preliminary data.</text>
</comment>
<keyword evidence="7" id="KW-0998">Cell outer membrane</keyword>
<dbReference type="EMBL" id="JABWMJ010000003">
    <property type="protein sequence ID" value="NUZ05905.1"/>
    <property type="molecule type" value="Genomic_DNA"/>
</dbReference>
<sequence length="454" mass="48385">MEVRASGARSGPGSLALALAAFALPLDSAFATGFFINQQSVIGLGRVGAGSAAGADGPSGVFFNPAGLSELGRLEPEKKTWTSFGLQVIAPRSSLRDDGSTAATPGSLGGDVPSGGRDMRNPGDPTPIGNLFFVRRLTDVPAYVGFGITEPFGLKVKFREDWFGRYDAIESSLMTINLGPVAAWELSREVTLGGGLDVQYARSTLTSAIPNPAVPGGPTPATDGKIRIRGDSWAAGYNLGLLLRPTDRTRVGLHFRSPIDHRLSGSSRVSGFTGALSAANGRSDAKAKLKLPSIVSLGVAHNLTDRLLLLGQVERYGWKRSDEVRVRFDNGGADAVRRTGFRNAWAAALGLEYAYSSALTLRGGVRFDETPTVDAYRDTTLPDQKRLWLGLGASWKVAEQWALDFAFAHARIKRADINVERTFFDGTPLASSARVSGSTRSSVNTLSFALRYAF</sequence>
<evidence type="ECO:0000256" key="3">
    <source>
        <dbReference type="ARBA" id="ARBA00022452"/>
    </source>
</evidence>
<comment type="subcellular location">
    <subcellularLocation>
        <location evidence="1">Cell outer membrane</location>
        <topology evidence="1">Multi-pass membrane protein</topology>
    </subcellularLocation>
</comment>
<proteinExistence type="inferred from homology"/>
<evidence type="ECO:0000256" key="7">
    <source>
        <dbReference type="ARBA" id="ARBA00023237"/>
    </source>
</evidence>
<dbReference type="Pfam" id="PF03349">
    <property type="entry name" value="Toluene_X"/>
    <property type="match status" value="1"/>
</dbReference>
<evidence type="ECO:0000256" key="2">
    <source>
        <dbReference type="ARBA" id="ARBA00008163"/>
    </source>
</evidence>
<comment type="similarity">
    <text evidence="2">Belongs to the OmpP1/FadL family.</text>
</comment>
<evidence type="ECO:0000256" key="8">
    <source>
        <dbReference type="SAM" id="MobiDB-lite"/>
    </source>
</evidence>
<organism evidence="9 10">
    <name type="scientific">Piscinibacter koreensis</name>
    <dbReference type="NCBI Taxonomy" id="2742824"/>
    <lineage>
        <taxon>Bacteria</taxon>
        <taxon>Pseudomonadati</taxon>
        <taxon>Pseudomonadota</taxon>
        <taxon>Betaproteobacteria</taxon>
        <taxon>Burkholderiales</taxon>
        <taxon>Sphaerotilaceae</taxon>
        <taxon>Piscinibacter</taxon>
    </lineage>
</organism>
<evidence type="ECO:0000313" key="10">
    <source>
        <dbReference type="Proteomes" id="UP000529637"/>
    </source>
</evidence>
<evidence type="ECO:0000256" key="4">
    <source>
        <dbReference type="ARBA" id="ARBA00022692"/>
    </source>
</evidence>
<dbReference type="AlphaFoldDB" id="A0A7Y6NMI0"/>
<reference evidence="9 10" key="1">
    <citation type="submission" date="2020-06" db="EMBL/GenBank/DDBJ databases">
        <title>Schlegella sp. ID0723 isolated from air conditioner.</title>
        <authorList>
            <person name="Kim D.Y."/>
            <person name="Kim D.-U."/>
        </authorList>
    </citation>
    <scope>NUCLEOTIDE SEQUENCE [LARGE SCALE GENOMIC DNA]</scope>
    <source>
        <strain evidence="9 10">ID0723</strain>
    </source>
</reference>
<keyword evidence="10" id="KW-1185">Reference proteome</keyword>
<evidence type="ECO:0000256" key="6">
    <source>
        <dbReference type="ARBA" id="ARBA00023136"/>
    </source>
</evidence>
<accession>A0A7Y6NMI0</accession>
<keyword evidence="3" id="KW-1134">Transmembrane beta strand</keyword>
<name>A0A7Y6NMI0_9BURK</name>
<keyword evidence="6" id="KW-0472">Membrane</keyword>
<dbReference type="PANTHER" id="PTHR35093:SF8">
    <property type="entry name" value="OUTER MEMBRANE PROTEIN NMB0088-RELATED"/>
    <property type="match status" value="1"/>
</dbReference>